<dbReference type="EMBL" id="JAJAGQ010000024">
    <property type="protein sequence ID" value="KAJ8526405.1"/>
    <property type="molecule type" value="Genomic_DNA"/>
</dbReference>
<evidence type="ECO:0000256" key="1">
    <source>
        <dbReference type="SAM" id="MobiDB-lite"/>
    </source>
</evidence>
<proteinExistence type="predicted"/>
<protein>
    <submittedName>
        <fullName evidence="2">Uncharacterized protein</fullName>
    </submittedName>
</protein>
<evidence type="ECO:0000313" key="2">
    <source>
        <dbReference type="EMBL" id="KAJ8526405.1"/>
    </source>
</evidence>
<gene>
    <name evidence="2" type="ORF">K7X08_028882</name>
</gene>
<reference evidence="3" key="1">
    <citation type="journal article" date="2023" name="Proc. Natl. Acad. Sci. U.S.A.">
        <title>Genomic and structural basis for evolution of tropane alkaloid biosynthesis.</title>
        <authorList>
            <person name="Wanga Y.-J."/>
            <person name="Taina T."/>
            <person name="Yua J.-Y."/>
            <person name="Lia J."/>
            <person name="Xua B."/>
            <person name="Chenc J."/>
            <person name="D'Auriad J.C."/>
            <person name="Huanga J.-P."/>
            <person name="Huanga S.-X."/>
        </authorList>
    </citation>
    <scope>NUCLEOTIDE SEQUENCE [LARGE SCALE GENOMIC DNA]</scope>
    <source>
        <strain evidence="3">cv. KIB-2019</strain>
    </source>
</reference>
<dbReference type="Proteomes" id="UP001152561">
    <property type="component" value="Unassembled WGS sequence"/>
</dbReference>
<evidence type="ECO:0000313" key="3">
    <source>
        <dbReference type="Proteomes" id="UP001152561"/>
    </source>
</evidence>
<organism evidence="2 3">
    <name type="scientific">Anisodus acutangulus</name>
    <dbReference type="NCBI Taxonomy" id="402998"/>
    <lineage>
        <taxon>Eukaryota</taxon>
        <taxon>Viridiplantae</taxon>
        <taxon>Streptophyta</taxon>
        <taxon>Embryophyta</taxon>
        <taxon>Tracheophyta</taxon>
        <taxon>Spermatophyta</taxon>
        <taxon>Magnoliopsida</taxon>
        <taxon>eudicotyledons</taxon>
        <taxon>Gunneridae</taxon>
        <taxon>Pentapetalae</taxon>
        <taxon>asterids</taxon>
        <taxon>lamiids</taxon>
        <taxon>Solanales</taxon>
        <taxon>Solanaceae</taxon>
        <taxon>Solanoideae</taxon>
        <taxon>Hyoscyameae</taxon>
        <taxon>Anisodus</taxon>
    </lineage>
</organism>
<feature type="compositionally biased region" description="Gly residues" evidence="1">
    <location>
        <begin position="70"/>
        <end position="81"/>
    </location>
</feature>
<keyword evidence="3" id="KW-1185">Reference proteome</keyword>
<feature type="region of interest" description="Disordered" evidence="1">
    <location>
        <begin position="49"/>
        <end position="81"/>
    </location>
</feature>
<comment type="caution">
    <text evidence="2">The sequence shown here is derived from an EMBL/GenBank/DDBJ whole genome shotgun (WGS) entry which is preliminary data.</text>
</comment>
<dbReference type="OrthoDB" id="1321104at2759"/>
<name>A0A9Q1L116_9SOLA</name>
<sequence length="81" mass="9080">MDQRLRSVDRKEIDLGPKEDRSTWNDIIGREAKDPFRVMTWRLVKDGEAAADGHDEREEAEDEAVYGGDAVEGGNGECGEE</sequence>
<dbReference type="AlphaFoldDB" id="A0A9Q1L116"/>
<accession>A0A9Q1L116</accession>